<keyword evidence="1" id="KW-0175">Coiled coil</keyword>
<gene>
    <name evidence="2" type="ORF">HMPREF0769_11325</name>
</gene>
<organism evidence="2">
    <name type="scientific">Staphylococcus aureus subsp. aureus MN8</name>
    <dbReference type="NCBI Taxonomy" id="548470"/>
    <lineage>
        <taxon>Bacteria</taxon>
        <taxon>Bacillati</taxon>
        <taxon>Bacillota</taxon>
        <taxon>Bacilli</taxon>
        <taxon>Bacillales</taxon>
        <taxon>Staphylococcaceae</taxon>
        <taxon>Staphylococcus</taxon>
    </lineage>
</organism>
<comment type="caution">
    <text evidence="2">The sequence shown here is derived from an EMBL/GenBank/DDBJ whole genome shotgun (WGS) entry which is preliminary data.</text>
</comment>
<dbReference type="AlphaFoldDB" id="A0A0E1X9B8"/>
<dbReference type="EMBL" id="ACJA02000002">
    <property type="protein sequence ID" value="EFH95942.1"/>
    <property type="molecule type" value="Genomic_DNA"/>
</dbReference>
<feature type="coiled-coil region" evidence="1">
    <location>
        <begin position="11"/>
        <end position="59"/>
    </location>
</feature>
<accession>A0A0E1X9B8</accession>
<dbReference type="Proteomes" id="UP000003455">
    <property type="component" value="Chromosome"/>
</dbReference>
<protein>
    <submittedName>
        <fullName evidence="2">Uncharacterized protein</fullName>
    </submittedName>
</protein>
<reference evidence="2" key="1">
    <citation type="submission" date="2010-05" db="EMBL/GenBank/DDBJ databases">
        <authorList>
            <person name="Muzny D."/>
            <person name="Qin X."/>
            <person name="Buhay C."/>
            <person name="Dugan-Rocha S."/>
            <person name="Ding Y."/>
            <person name="Chen G."/>
            <person name="Hawes A."/>
            <person name="Holder M."/>
            <person name="Jhangiani S."/>
            <person name="Johnson A."/>
            <person name="Khan Z."/>
            <person name="Li Z."/>
            <person name="Liu W."/>
            <person name="Liu X."/>
            <person name="Perez L."/>
            <person name="Shen H."/>
            <person name="Wang Q."/>
            <person name="Watt J."/>
            <person name="Xi L."/>
            <person name="Xin Y."/>
            <person name="Zhou J."/>
            <person name="Deng J."/>
            <person name="Jiang H."/>
            <person name="Liu Y."/>
            <person name="Qu J."/>
            <person name="Song X.-Z."/>
            <person name="Zhang L."/>
            <person name="Villasana D."/>
            <person name="Johnson A."/>
            <person name="Liu J."/>
            <person name="Liyanage D."/>
            <person name="Lorensuhewa L."/>
            <person name="Robinson T."/>
            <person name="Song A."/>
            <person name="Song B.-B."/>
            <person name="Dinh H."/>
            <person name="Thornton R."/>
            <person name="Coyle M."/>
            <person name="Francisco L."/>
            <person name="Jackson L."/>
            <person name="Javaid M."/>
            <person name="Korchina V."/>
            <person name="Kovar C."/>
            <person name="Mata R."/>
            <person name="Mathew T."/>
            <person name="Ngo R."/>
            <person name="Nguyen L."/>
            <person name="Nguyen N."/>
            <person name="Okwuonu G."/>
            <person name="Ongeri F."/>
            <person name="Pham C."/>
            <person name="Simmons D."/>
            <person name="Wilczek-Boney K."/>
            <person name="Hale W."/>
            <person name="Jakkamsetti A."/>
            <person name="Pham P."/>
            <person name="Ruth R."/>
            <person name="San Lucas F."/>
            <person name="Warren J."/>
            <person name="Zhang J."/>
            <person name="Zhao Z."/>
            <person name="Zhou C."/>
            <person name="Zhu D."/>
            <person name="Lee S."/>
            <person name="Bess C."/>
            <person name="Blankenburg K."/>
            <person name="Forbes L."/>
            <person name="Fu Q."/>
            <person name="Gubbala S."/>
            <person name="Hirani K."/>
            <person name="Jayaseelan J.C."/>
            <person name="Lara F."/>
            <person name="Munidasa M."/>
            <person name="Palculict T."/>
            <person name="Patil S."/>
            <person name="Pu L.-L."/>
            <person name="Saada N."/>
            <person name="Tang L."/>
            <person name="Weissenberger G."/>
            <person name="Zhu Y."/>
            <person name="Hemphill L."/>
            <person name="Shang Y."/>
            <person name="Youmans B."/>
            <person name="Ayvaz T."/>
            <person name="Ross M."/>
            <person name="Santibanez J."/>
            <person name="Aqrawi P."/>
            <person name="Gross S."/>
            <person name="Joshi V."/>
            <person name="Fowler G."/>
            <person name="Nazareth L."/>
            <person name="Reid J."/>
            <person name="Worley K."/>
            <person name="Petrosino J."/>
            <person name="Highlander S."/>
            <person name="Gibbs R."/>
        </authorList>
    </citation>
    <scope>NUCLEOTIDE SEQUENCE [LARGE SCALE GENOMIC DNA]</scope>
    <source>
        <strain evidence="2">MN8</strain>
    </source>
</reference>
<sequence length="123" mass="14626">MKVNYETGFQIGVMEARLKKMRKQRDEYKKQRDELIGDIAKLRERNEELENMWRTVKNELLGRYEHCCFKIRELHPESKANRIGALYIGGKSTADIILSRMEELDGTNEFYEFLGQMEDDTNE</sequence>
<name>A0A0E1X9B8_STAAU</name>
<proteinExistence type="predicted"/>
<dbReference type="HOGENOM" id="CLU_150695_1_0_9"/>
<evidence type="ECO:0000313" key="2">
    <source>
        <dbReference type="EMBL" id="EFH95942.1"/>
    </source>
</evidence>
<evidence type="ECO:0000256" key="1">
    <source>
        <dbReference type="SAM" id="Coils"/>
    </source>
</evidence>